<feature type="transmembrane region" description="Helical" evidence="1">
    <location>
        <begin position="204"/>
        <end position="222"/>
    </location>
</feature>
<dbReference type="EMBL" id="JAUIRO010000005">
    <property type="protein sequence ID" value="KAK0712523.1"/>
    <property type="molecule type" value="Genomic_DNA"/>
</dbReference>
<keyword evidence="1" id="KW-0812">Transmembrane</keyword>
<dbReference type="Proteomes" id="UP001172101">
    <property type="component" value="Unassembled WGS sequence"/>
</dbReference>
<proteinExistence type="predicted"/>
<accession>A0AA40AAX9</accession>
<name>A0AA40AAX9_9PEZI</name>
<dbReference type="PANTHER" id="PTHR35043:SF9">
    <property type="match status" value="1"/>
</dbReference>
<gene>
    <name evidence="2" type="ORF">B0T26DRAFT_649520</name>
</gene>
<comment type="caution">
    <text evidence="2">The sequence shown here is derived from an EMBL/GenBank/DDBJ whole genome shotgun (WGS) entry which is preliminary data.</text>
</comment>
<dbReference type="AlphaFoldDB" id="A0AA40AAX9"/>
<feature type="non-terminal residue" evidence="2">
    <location>
        <position position="274"/>
    </location>
</feature>
<dbReference type="RefSeq" id="XP_060293846.1">
    <property type="nucleotide sequence ID" value="XM_060438097.1"/>
</dbReference>
<protein>
    <submittedName>
        <fullName evidence="2">Uncharacterized protein</fullName>
    </submittedName>
</protein>
<evidence type="ECO:0000313" key="3">
    <source>
        <dbReference type="Proteomes" id="UP001172101"/>
    </source>
</evidence>
<sequence>MATSSRGLPIFGTSNYTTPRWVPEPNSRGTWSLIQSCLLTLGLCVFSAIHPNVFHRGSRLWTRWLVRFKWLVAALIAPEFIVFNAWSQRRHAARITRQLRRRASQPEDGKRGPLSSNVVADLGESGMTAAQPSTGLIHGFAIVMGCLAVDMSTDPERVWPAICNRLTITPACFEECFSRPEFAPIDLSFLTKDQISTRQKTDHLAKTLVLVQALWFCLQFAARLWQALPVSLLELNTFAHALCAVFIYVLWWHKPGVIEEQFVLRTETSEALRD</sequence>
<keyword evidence="1" id="KW-1133">Transmembrane helix</keyword>
<evidence type="ECO:0000256" key="1">
    <source>
        <dbReference type="SAM" id="Phobius"/>
    </source>
</evidence>
<feature type="transmembrane region" description="Helical" evidence="1">
    <location>
        <begin position="228"/>
        <end position="251"/>
    </location>
</feature>
<feature type="transmembrane region" description="Helical" evidence="1">
    <location>
        <begin position="30"/>
        <end position="50"/>
    </location>
</feature>
<keyword evidence="3" id="KW-1185">Reference proteome</keyword>
<dbReference type="GeneID" id="85321367"/>
<evidence type="ECO:0000313" key="2">
    <source>
        <dbReference type="EMBL" id="KAK0712523.1"/>
    </source>
</evidence>
<keyword evidence="1" id="KW-0472">Membrane</keyword>
<feature type="transmembrane region" description="Helical" evidence="1">
    <location>
        <begin position="70"/>
        <end position="87"/>
    </location>
</feature>
<dbReference type="PANTHER" id="PTHR35043">
    <property type="entry name" value="TRANSCRIPTION FACTOR DOMAIN-CONTAINING PROTEIN"/>
    <property type="match status" value="1"/>
</dbReference>
<reference evidence="2" key="1">
    <citation type="submission" date="2023-06" db="EMBL/GenBank/DDBJ databases">
        <title>Genome-scale phylogeny and comparative genomics of the fungal order Sordariales.</title>
        <authorList>
            <consortium name="Lawrence Berkeley National Laboratory"/>
            <person name="Hensen N."/>
            <person name="Bonometti L."/>
            <person name="Westerberg I."/>
            <person name="Brannstrom I.O."/>
            <person name="Guillou S."/>
            <person name="Cros-Aarteil S."/>
            <person name="Calhoun S."/>
            <person name="Haridas S."/>
            <person name="Kuo A."/>
            <person name="Mondo S."/>
            <person name="Pangilinan J."/>
            <person name="Riley R."/>
            <person name="LaButti K."/>
            <person name="Andreopoulos B."/>
            <person name="Lipzen A."/>
            <person name="Chen C."/>
            <person name="Yanf M."/>
            <person name="Daum C."/>
            <person name="Ng V."/>
            <person name="Clum A."/>
            <person name="Steindorff A."/>
            <person name="Ohm R."/>
            <person name="Martin F."/>
            <person name="Silar P."/>
            <person name="Natvig D."/>
            <person name="Lalanne C."/>
            <person name="Gautier V."/>
            <person name="Ament-velasquez S.L."/>
            <person name="Kruys A."/>
            <person name="Hutchinson M.I."/>
            <person name="Powell A.J."/>
            <person name="Barry K."/>
            <person name="Miller A.N."/>
            <person name="Grigoriev I.V."/>
            <person name="Debuchy R."/>
            <person name="Gladieux P."/>
            <person name="Thoren M.H."/>
            <person name="Johannesson H."/>
        </authorList>
    </citation>
    <scope>NUCLEOTIDE SEQUENCE</scope>
    <source>
        <strain evidence="2">SMH2392-1A</strain>
    </source>
</reference>
<organism evidence="2 3">
    <name type="scientific">Lasiosphaeria miniovina</name>
    <dbReference type="NCBI Taxonomy" id="1954250"/>
    <lineage>
        <taxon>Eukaryota</taxon>
        <taxon>Fungi</taxon>
        <taxon>Dikarya</taxon>
        <taxon>Ascomycota</taxon>
        <taxon>Pezizomycotina</taxon>
        <taxon>Sordariomycetes</taxon>
        <taxon>Sordariomycetidae</taxon>
        <taxon>Sordariales</taxon>
        <taxon>Lasiosphaeriaceae</taxon>
        <taxon>Lasiosphaeria</taxon>
    </lineage>
</organism>